<comment type="subcellular location">
    <subcellularLocation>
        <location evidence="1">Nucleus</location>
    </subcellularLocation>
</comment>
<feature type="compositionally biased region" description="Polar residues" evidence="4">
    <location>
        <begin position="22"/>
        <end position="38"/>
    </location>
</feature>
<evidence type="ECO:0000256" key="4">
    <source>
        <dbReference type="SAM" id="MobiDB-lite"/>
    </source>
</evidence>
<sequence length="997" mass="113862">MSLFPAYGAESNNAATEEAKTSTEFSWLSNQSFIPFSNKNEDPKDDTSNADELDLNDADRQTRDTQSPSKNDRPTKKRKKKHSKKHKKKRGKHRSENASSEQSESSSGTPEPSGEQQCLRVSEAEYYTDVEPLKIYFTVEKLHRPACPRYRLATRRPLGSIGRGGPPEERYKRYYRMSRKDVGKNASTKESQEEVLAREEALERSLRTDETVDKWIEFIQYRQEHPIACDSYQNHKRELSLVERARRHFPADDRLLQLYLDAIVRVHPTDAVLDLIRRAIAKDETNVTLWGALIRNKQCAMAQCIVPDVLKLYEKSTRSLFMARRSDETMLQLFKNCATFCRQAGLNELMFGMVQLALSMNVGGRFASGSTALFSSPEHFPQLIEYEELILKSGLPMNEIWLRVELLRSAFQYLPFVGASRLTSDPQRMVLNDDVVGFVYPLINKRYSFELTLTVLRLLKFPFASCLLSEELECFREEPYESDCSEQLLPLLLDVYRNRTLDAELYALIKQLSVAPSYVGANLAHEPYLALVQQFLELSIDHFPGAQSAILLILYLQLQRMLVGAEKASSGGAFEESNVKKVRARVKNVLKHTHDSNRNNLLVYAEYGLLEHDMTGMGGACRKIFTTSVQVHCSNREEGELNRNHLTDEEHDTDLFALVLTMVDLLLVDGHKREAVQAVTNLVHNPDKLSFNDSEQETVMVSPPDTVKLSTLQKLSDRVNRGVRRETELGATPLSVEQHLQPNGLISSIKAYILYLALVRSSLSEATKQLETFLFLFNEPANHRHRYLRNGIYQIYLQLFEIGRTCGNREGSTQQESIKTFLDVADRTLREFPSNLHTLRSIIFHPHLPWFRLRNELGRRLTPKAVLLLVVAARHRASLVNQTEQTDEIPYKRRILNLLSGAVKSSSVSSLHQNALLWRLYLRELFDQPNAPPGVSVLEQCRRTLYAALEACPWNKALYLDGSSCAPQELSALLDLMMEKQLRVHAIPEELAILRDE</sequence>
<dbReference type="GO" id="GO:0071013">
    <property type="term" value="C:catalytic step 2 spliceosome"/>
    <property type="evidence" value="ECO:0007669"/>
    <property type="project" value="TreeGrafter"/>
</dbReference>
<dbReference type="PANTHER" id="PTHR13471:SF0">
    <property type="entry name" value="NUCLEAR EXOSOME REGULATOR NRDE2"/>
    <property type="match status" value="1"/>
</dbReference>
<dbReference type="EnsemblMetazoa" id="AATE018106-RA">
    <property type="protein sequence ID" value="AATE018106-PA.1"/>
    <property type="gene ID" value="AATE018106"/>
</dbReference>
<evidence type="ECO:0000256" key="1">
    <source>
        <dbReference type="ARBA" id="ARBA00004123"/>
    </source>
</evidence>
<evidence type="ECO:0008006" key="6">
    <source>
        <dbReference type="Google" id="ProtNLM"/>
    </source>
</evidence>
<dbReference type="GO" id="GO:0031048">
    <property type="term" value="P:regulatory ncRNA-mediated heterochromatin formation"/>
    <property type="evidence" value="ECO:0007669"/>
    <property type="project" value="TreeGrafter"/>
</dbReference>
<comment type="similarity">
    <text evidence="2">Belongs to the NRDE2 family.</text>
</comment>
<dbReference type="STRING" id="41427.A0A182JHB9"/>
<keyword evidence="3" id="KW-0539">Nucleus</keyword>
<feature type="compositionally biased region" description="Low complexity" evidence="4">
    <location>
        <begin position="97"/>
        <end position="116"/>
    </location>
</feature>
<dbReference type="PANTHER" id="PTHR13471">
    <property type="entry name" value="TETRATRICOPEPTIDE-LIKE HELICAL"/>
    <property type="match status" value="1"/>
</dbReference>
<feature type="compositionally biased region" description="Basic residues" evidence="4">
    <location>
        <begin position="75"/>
        <end position="93"/>
    </location>
</feature>
<dbReference type="InterPro" id="IPR013633">
    <property type="entry name" value="NRDE-2"/>
</dbReference>
<evidence type="ECO:0000256" key="3">
    <source>
        <dbReference type="ARBA" id="ARBA00023242"/>
    </source>
</evidence>
<proteinExistence type="inferred from homology"/>
<dbReference type="Pfam" id="PF08424">
    <property type="entry name" value="NRDE-2"/>
    <property type="match status" value="1"/>
</dbReference>
<dbReference type="VEuPathDB" id="VectorBase:AATE018106"/>
<reference evidence="5" key="1">
    <citation type="submission" date="2022-08" db="UniProtKB">
        <authorList>
            <consortium name="EnsemblMetazoa"/>
        </authorList>
    </citation>
    <scope>IDENTIFICATION</scope>
    <source>
        <strain evidence="5">EBRO</strain>
    </source>
</reference>
<dbReference type="AlphaFoldDB" id="A0A182JHB9"/>
<evidence type="ECO:0000256" key="2">
    <source>
        <dbReference type="ARBA" id="ARBA00009265"/>
    </source>
</evidence>
<dbReference type="GO" id="GO:1902369">
    <property type="term" value="P:negative regulation of RNA catabolic process"/>
    <property type="evidence" value="ECO:0007669"/>
    <property type="project" value="TreeGrafter"/>
</dbReference>
<name>A0A182JHB9_ANOAO</name>
<evidence type="ECO:0000313" key="5">
    <source>
        <dbReference type="EnsemblMetazoa" id="AATE018106-PA.1"/>
    </source>
</evidence>
<organism evidence="5">
    <name type="scientific">Anopheles atroparvus</name>
    <name type="common">European mosquito</name>
    <dbReference type="NCBI Taxonomy" id="41427"/>
    <lineage>
        <taxon>Eukaryota</taxon>
        <taxon>Metazoa</taxon>
        <taxon>Ecdysozoa</taxon>
        <taxon>Arthropoda</taxon>
        <taxon>Hexapoda</taxon>
        <taxon>Insecta</taxon>
        <taxon>Pterygota</taxon>
        <taxon>Neoptera</taxon>
        <taxon>Endopterygota</taxon>
        <taxon>Diptera</taxon>
        <taxon>Nematocera</taxon>
        <taxon>Culicoidea</taxon>
        <taxon>Culicidae</taxon>
        <taxon>Anophelinae</taxon>
        <taxon>Anopheles</taxon>
    </lineage>
</organism>
<protein>
    <recommendedName>
        <fullName evidence="6">Protein NRDE2 homolog</fullName>
    </recommendedName>
</protein>
<feature type="region of interest" description="Disordered" evidence="4">
    <location>
        <begin position="1"/>
        <end position="118"/>
    </location>
</feature>
<accession>A0A182JHB9</accession>